<dbReference type="Proteomes" id="UP000244077">
    <property type="component" value="Unassembled WGS sequence"/>
</dbReference>
<dbReference type="EMBL" id="QAOH01000003">
    <property type="protein sequence ID" value="PTQ74929.1"/>
    <property type="molecule type" value="Genomic_DNA"/>
</dbReference>
<reference evidence="4 5" key="1">
    <citation type="submission" date="2018-04" db="EMBL/GenBank/DDBJ databases">
        <title>Genomic Encyclopedia of Archaeal and Bacterial Type Strains, Phase II (KMG-II): from individual species to whole genera.</title>
        <authorList>
            <person name="Goeker M."/>
        </authorList>
    </citation>
    <scope>NUCLEOTIDE SEQUENCE [LARGE SCALE GENOMIC DNA]</scope>
    <source>
        <strain evidence="4 5">DSM 100434</strain>
    </source>
</reference>
<accession>A0A2T5HTL6</accession>
<keyword evidence="5" id="KW-1185">Reference proteome</keyword>
<organism evidence="4 5">
    <name type="scientific">Celeribacter persicus</name>
    <dbReference type="NCBI Taxonomy" id="1651082"/>
    <lineage>
        <taxon>Bacteria</taxon>
        <taxon>Pseudomonadati</taxon>
        <taxon>Pseudomonadota</taxon>
        <taxon>Alphaproteobacteria</taxon>
        <taxon>Rhodobacterales</taxon>
        <taxon>Roseobacteraceae</taxon>
        <taxon>Celeribacter</taxon>
    </lineage>
</organism>
<keyword evidence="2" id="KW-0472">Membrane</keyword>
<evidence type="ECO:0000313" key="4">
    <source>
        <dbReference type="EMBL" id="PTQ74929.1"/>
    </source>
</evidence>
<keyword evidence="2" id="KW-0812">Transmembrane</keyword>
<dbReference type="RefSeq" id="WP_107815588.1">
    <property type="nucleotide sequence ID" value="NZ_QAOH01000003.1"/>
</dbReference>
<sequence length="284" mass="31857">MLVRGSLIQSTRDGEFRKVEELLPGDHVFDPWLDCEVKVIDILSRIVDFETWDRAKRASFLPIRISPGALGTQSPREEIFVSPQQQIFSLHERRNMKILCSASAFDLSEQTEGIHTCILRKVEYFALFTTQSHMLNVNGVLLQSFSDADLHPDAPGEDFPHNVHPLHKRDRDSPQETSISDDLPDKGRWFWRAHSFKSSVLRLETLLQAKVARKDKTANFASGTLLKSSILRGLKIATPLSFLLLFAGAHGSVFLITLLVILVLDPLLNMLNALVAVSCDDGLS</sequence>
<evidence type="ECO:0000259" key="3">
    <source>
        <dbReference type="Pfam" id="PF13403"/>
    </source>
</evidence>
<feature type="transmembrane region" description="Helical" evidence="2">
    <location>
        <begin position="242"/>
        <end position="264"/>
    </location>
</feature>
<dbReference type="AlphaFoldDB" id="A0A2T5HTL6"/>
<proteinExistence type="predicted"/>
<evidence type="ECO:0000256" key="2">
    <source>
        <dbReference type="SAM" id="Phobius"/>
    </source>
</evidence>
<evidence type="ECO:0000256" key="1">
    <source>
        <dbReference type="SAM" id="MobiDB-lite"/>
    </source>
</evidence>
<evidence type="ECO:0000313" key="5">
    <source>
        <dbReference type="Proteomes" id="UP000244077"/>
    </source>
</evidence>
<feature type="region of interest" description="Disordered" evidence="1">
    <location>
        <begin position="153"/>
        <end position="181"/>
    </location>
</feature>
<name>A0A2T5HTL6_9RHOB</name>
<keyword evidence="2" id="KW-1133">Transmembrane helix</keyword>
<protein>
    <submittedName>
        <fullName evidence="4">Hint domain-containing protein</fullName>
    </submittedName>
</protein>
<comment type="caution">
    <text evidence="4">The sequence shown here is derived from an EMBL/GenBank/DDBJ whole genome shotgun (WGS) entry which is preliminary data.</text>
</comment>
<dbReference type="InterPro" id="IPR028992">
    <property type="entry name" value="Hedgehog/Intein_dom"/>
</dbReference>
<gene>
    <name evidence="4" type="ORF">C8N42_103220</name>
</gene>
<feature type="domain" description="Hedgehog/Intein (Hint)" evidence="3">
    <location>
        <begin position="3"/>
        <end position="147"/>
    </location>
</feature>
<dbReference type="Pfam" id="PF13403">
    <property type="entry name" value="Hint_2"/>
    <property type="match status" value="1"/>
</dbReference>